<sequence length="71" mass="7654">MASEPISVHTDLGSITIGNELPDSVTVALDDQIGAQRVLVLQIDEAYQLIDAVQNAIRYARANPSQSFLAE</sequence>
<dbReference type="EMBL" id="WBMO01000003">
    <property type="protein sequence ID" value="MDV2477293.1"/>
    <property type="molecule type" value="Genomic_DNA"/>
</dbReference>
<name>A0ABU3WVA6_9NOCA</name>
<protein>
    <submittedName>
        <fullName evidence="1">Uncharacterized protein</fullName>
    </submittedName>
</protein>
<comment type="caution">
    <text evidence="1">The sequence shown here is derived from an EMBL/GenBank/DDBJ whole genome shotgun (WGS) entry which is preliminary data.</text>
</comment>
<gene>
    <name evidence="1" type="ORF">F8M49_21525</name>
</gene>
<keyword evidence="2" id="KW-1185">Reference proteome</keyword>
<accession>A0ABU3WVA6</accession>
<reference evidence="1 2" key="1">
    <citation type="submission" date="2019-10" db="EMBL/GenBank/DDBJ databases">
        <title>Draft Genome Assembly of Rhodococcus zopfii DSM44189.</title>
        <authorList>
            <person name="Sutton J.M."/>
            <person name="Akob D.M."/>
            <person name="Bushman T.J."/>
        </authorList>
    </citation>
    <scope>NUCLEOTIDE SEQUENCE [LARGE SCALE GENOMIC DNA]</scope>
    <source>
        <strain evidence="1 2">DSM 44189</strain>
    </source>
</reference>
<evidence type="ECO:0000313" key="2">
    <source>
        <dbReference type="Proteomes" id="UP001275440"/>
    </source>
</evidence>
<proteinExistence type="predicted"/>
<dbReference type="Proteomes" id="UP001275440">
    <property type="component" value="Unassembled WGS sequence"/>
</dbReference>
<evidence type="ECO:0000313" key="1">
    <source>
        <dbReference type="EMBL" id="MDV2477293.1"/>
    </source>
</evidence>
<organism evidence="1 2">
    <name type="scientific">Rhodococcus zopfii</name>
    <dbReference type="NCBI Taxonomy" id="43772"/>
    <lineage>
        <taxon>Bacteria</taxon>
        <taxon>Bacillati</taxon>
        <taxon>Actinomycetota</taxon>
        <taxon>Actinomycetes</taxon>
        <taxon>Mycobacteriales</taxon>
        <taxon>Nocardiaceae</taxon>
        <taxon>Rhodococcus</taxon>
    </lineage>
</organism>